<proteinExistence type="predicted"/>
<gene>
    <name evidence="1" type="ORF">OEV82_12430</name>
</gene>
<dbReference type="EMBL" id="JAOUSE010000044">
    <property type="protein sequence ID" value="MCU9595246.1"/>
    <property type="molecule type" value="Genomic_DNA"/>
</dbReference>
<keyword evidence="2" id="KW-1185">Reference proteome</keyword>
<protein>
    <submittedName>
        <fullName evidence="1">Uncharacterized protein</fullName>
    </submittedName>
</protein>
<dbReference type="RefSeq" id="WP_263062076.1">
    <property type="nucleotide sequence ID" value="NZ_JAOUSE010000044.1"/>
</dbReference>
<comment type="caution">
    <text evidence="1">The sequence shown here is derived from an EMBL/GenBank/DDBJ whole genome shotgun (WGS) entry which is preliminary data.</text>
</comment>
<evidence type="ECO:0000313" key="2">
    <source>
        <dbReference type="Proteomes" id="UP001208656"/>
    </source>
</evidence>
<dbReference type="Proteomes" id="UP001208656">
    <property type="component" value="Unassembled WGS sequence"/>
</dbReference>
<sequence length="87" mass="10530">MSQKKIQSLQIVYPNLYRWIVEELEEKFCIHSYDIQADAIQKENGVEVIIRFGQYFHHQKKEFLSNPIERSSEEFNKFIHKIWKGLS</sequence>
<evidence type="ECO:0000313" key="1">
    <source>
        <dbReference type="EMBL" id="MCU9595246.1"/>
    </source>
</evidence>
<name>A0ABT2WJT4_9BACI</name>
<organism evidence="1 2">
    <name type="scientific">Pallidibacillus thermolactis</name>
    <dbReference type="NCBI Taxonomy" id="251051"/>
    <lineage>
        <taxon>Bacteria</taxon>
        <taxon>Bacillati</taxon>
        <taxon>Bacillota</taxon>
        <taxon>Bacilli</taxon>
        <taxon>Bacillales</taxon>
        <taxon>Bacillaceae</taxon>
        <taxon>Pallidibacillus</taxon>
    </lineage>
</organism>
<accession>A0ABT2WJT4</accession>
<reference evidence="1 2" key="1">
    <citation type="submission" date="2022-10" db="EMBL/GenBank/DDBJ databases">
        <title>Description of Fervidibacillus gen. nov. in the family Fervidibacillaceae fam. nov. with two species, Fervidibacillus albus sp. nov., and Fervidibacillus halotolerans sp. nov., isolated from tidal flat sediments.</title>
        <authorList>
            <person name="Kwon K.K."/>
            <person name="Yang S.-H."/>
        </authorList>
    </citation>
    <scope>NUCLEOTIDE SEQUENCE [LARGE SCALE GENOMIC DNA]</scope>
    <source>
        <strain evidence="1 2">DSM 23332</strain>
    </source>
</reference>